<accession>A0A4R9JUL2</accession>
<reference evidence="2" key="1">
    <citation type="journal article" date="2019" name="PLoS Negl. Trop. Dis.">
        <title>Revisiting the worldwide diversity of Leptospira species in the environment.</title>
        <authorList>
            <person name="Vincent A.T."/>
            <person name="Schiettekatte O."/>
            <person name="Bourhy P."/>
            <person name="Veyrier F.J."/>
            <person name="Picardeau M."/>
        </authorList>
    </citation>
    <scope>NUCLEOTIDE SEQUENCE [LARGE SCALE GENOMIC DNA]</scope>
    <source>
        <strain evidence="2">201702476</strain>
    </source>
</reference>
<evidence type="ECO:0000313" key="2">
    <source>
        <dbReference type="EMBL" id="TGL56492.1"/>
    </source>
</evidence>
<comment type="caution">
    <text evidence="2">The sequence shown here is derived from an EMBL/GenBank/DDBJ whole genome shotgun (WGS) entry which is preliminary data.</text>
</comment>
<sequence length="441" mass="49544">MSKFQTSINIRLMILGGMILAFLIPLLMISSLIEERSISRNAAADEMGDKWGKSQIIAGPILQIPYNMRIPKSGSANSKDKWDYVTEYAYILPEDIYYDANLKTELRKRSIYETPLYAGQIKISGKFRAIDTSDFPSETTYIYFEDAKVFLSLSDMQGLGGEMKFNWGGKNKNLLPGTRASYFPNGLHALVSLNTDSGETNFNLVFDLKGSSSLYFSPIGKNSKFTMTADWKDPSFAGNILPKERSITEEGFSAVWESSYFARSYPQHIMNMDESMSQLIFSSSSGVDLVLAVDYYHKIQRATKYGLLILVTSFAIFFLMEIFGGVILHPIQYLLIGSAMILFYILNLSLSEHIGFLPAYTVASLAVTGLIGYYAASVLKNQKKGMMTSIYYLILYTFLYIILASEEQALLLGSCALFAALAAIMHFTRKIDWYQFGKETQ</sequence>
<proteinExistence type="predicted"/>
<keyword evidence="1" id="KW-1133">Transmembrane helix</keyword>
<keyword evidence="1" id="KW-0472">Membrane</keyword>
<dbReference type="Pfam" id="PF06123">
    <property type="entry name" value="CreD"/>
    <property type="match status" value="1"/>
</dbReference>
<gene>
    <name evidence="2" type="primary">creD</name>
    <name evidence="2" type="ORF">EHQ58_17905</name>
</gene>
<dbReference type="GO" id="GO:0005886">
    <property type="term" value="C:plasma membrane"/>
    <property type="evidence" value="ECO:0007669"/>
    <property type="project" value="TreeGrafter"/>
</dbReference>
<keyword evidence="1" id="KW-0812">Transmembrane</keyword>
<dbReference type="RefSeq" id="WP_135625411.1">
    <property type="nucleotide sequence ID" value="NZ_RQGD01000046.1"/>
</dbReference>
<feature type="transmembrane region" description="Helical" evidence="1">
    <location>
        <begin position="356"/>
        <end position="376"/>
    </location>
</feature>
<feature type="transmembrane region" description="Helical" evidence="1">
    <location>
        <begin position="305"/>
        <end position="326"/>
    </location>
</feature>
<organism evidence="2 3">
    <name type="scientific">Leptospira ognonensis</name>
    <dbReference type="NCBI Taxonomy" id="2484945"/>
    <lineage>
        <taxon>Bacteria</taxon>
        <taxon>Pseudomonadati</taxon>
        <taxon>Spirochaetota</taxon>
        <taxon>Spirochaetia</taxon>
        <taxon>Leptospirales</taxon>
        <taxon>Leptospiraceae</taxon>
        <taxon>Leptospira</taxon>
    </lineage>
</organism>
<evidence type="ECO:0000256" key="1">
    <source>
        <dbReference type="SAM" id="Phobius"/>
    </source>
</evidence>
<keyword evidence="3" id="KW-1185">Reference proteome</keyword>
<evidence type="ECO:0000313" key="3">
    <source>
        <dbReference type="Proteomes" id="UP000297693"/>
    </source>
</evidence>
<feature type="transmembrane region" description="Helical" evidence="1">
    <location>
        <begin position="333"/>
        <end position="350"/>
    </location>
</feature>
<dbReference type="AlphaFoldDB" id="A0A4R9JUL2"/>
<protein>
    <submittedName>
        <fullName evidence="2">Cell envelope integrity protein CreD</fullName>
    </submittedName>
</protein>
<dbReference type="PANTHER" id="PTHR30092">
    <property type="entry name" value="INNER MEMBRANE PROTEIN CRED"/>
    <property type="match status" value="1"/>
</dbReference>
<dbReference type="PANTHER" id="PTHR30092:SF0">
    <property type="entry name" value="INNER MEMBRANE PROTEIN CRED"/>
    <property type="match status" value="1"/>
</dbReference>
<feature type="transmembrane region" description="Helical" evidence="1">
    <location>
        <begin position="12"/>
        <end position="33"/>
    </location>
</feature>
<dbReference type="InterPro" id="IPR010364">
    <property type="entry name" value="Uncharacterised_IM_CreD"/>
</dbReference>
<dbReference type="PIRSF" id="PIRSF004548">
    <property type="entry name" value="CreD"/>
    <property type="match status" value="1"/>
</dbReference>
<dbReference type="OrthoDB" id="9791851at2"/>
<feature type="transmembrane region" description="Helical" evidence="1">
    <location>
        <begin position="385"/>
        <end position="403"/>
    </location>
</feature>
<dbReference type="Proteomes" id="UP000297693">
    <property type="component" value="Unassembled WGS sequence"/>
</dbReference>
<name>A0A4R9JUL2_9LEPT</name>
<dbReference type="EMBL" id="RQGD01000046">
    <property type="protein sequence ID" value="TGL56492.1"/>
    <property type="molecule type" value="Genomic_DNA"/>
</dbReference>
<dbReference type="NCBIfam" id="NF008712">
    <property type="entry name" value="PRK11715.1-1"/>
    <property type="match status" value="1"/>
</dbReference>
<feature type="transmembrane region" description="Helical" evidence="1">
    <location>
        <begin position="409"/>
        <end position="428"/>
    </location>
</feature>